<sequence length="403" mass="43630">MRLIKGKVVLPEIAQQERSALPSGRGLFGSLALSGLIAAISFGIASSATAGDHAHRTARDIVADKAVSEYLRNSCHVGISIAVVDADHTYFYNYGSTSRDKVERPTPLTIYELASVTKTFTASLAARAVVDGRMTLDGDFRSDLPGDYRNLAWNGQPITLRTLLTHYSGMPRDIPDSDALFADKESPDFNARLFALNQGFGRKQFLAALHDIHLRSAPGDKQAYSNAGYLVIGLGLEHVLGEPMDALMRQYIFQPLGMTSTGFTLKGDELARIVNGYDRYGRVTPRPPENAGAAWGLYASTADMAKYVRWQLDESNPVVRLSHQALTGSGSDGEAMAWNLGGDQRQPLIWHGGGSLGMSSQVVLYPKQHEGYVLLANDACEGTEGALKNLAETMHAAEVKSDP</sequence>
<evidence type="ECO:0000256" key="1">
    <source>
        <dbReference type="ARBA" id="ARBA00038473"/>
    </source>
</evidence>
<dbReference type="PANTHER" id="PTHR22935">
    <property type="entry name" value="PENICILLIN-BINDING PROTEIN"/>
    <property type="match status" value="1"/>
</dbReference>
<dbReference type="InterPro" id="IPR051478">
    <property type="entry name" value="Beta-lactamase-like_AB/R"/>
</dbReference>
<reference evidence="3 4" key="1">
    <citation type="submission" date="2023-07" db="EMBL/GenBank/DDBJ databases">
        <title>Sorghum-associated microbial communities from plants grown in Nebraska, USA.</title>
        <authorList>
            <person name="Schachtman D."/>
        </authorList>
    </citation>
    <scope>NUCLEOTIDE SEQUENCE [LARGE SCALE GENOMIC DNA]</scope>
    <source>
        <strain evidence="3 4">CC60</strain>
    </source>
</reference>
<keyword evidence="4" id="KW-1185">Reference proteome</keyword>
<evidence type="ECO:0000313" key="4">
    <source>
        <dbReference type="Proteomes" id="UP001237737"/>
    </source>
</evidence>
<dbReference type="Proteomes" id="UP001237737">
    <property type="component" value="Unassembled WGS sequence"/>
</dbReference>
<name>A0ABT9T090_9GAMM</name>
<dbReference type="Gene3D" id="3.40.710.10">
    <property type="entry name" value="DD-peptidase/beta-lactamase superfamily"/>
    <property type="match status" value="1"/>
</dbReference>
<evidence type="ECO:0000313" key="3">
    <source>
        <dbReference type="EMBL" id="MDQ0010679.1"/>
    </source>
</evidence>
<protein>
    <submittedName>
        <fullName evidence="3">CubicO group peptidase (Beta-lactamase class C family)</fullName>
    </submittedName>
</protein>
<accession>A0ABT9T090</accession>
<evidence type="ECO:0000259" key="2">
    <source>
        <dbReference type="Pfam" id="PF00144"/>
    </source>
</evidence>
<dbReference type="InterPro" id="IPR001466">
    <property type="entry name" value="Beta-lactam-related"/>
</dbReference>
<dbReference type="RefSeq" id="WP_306850783.1">
    <property type="nucleotide sequence ID" value="NZ_JAUSSK010000004.1"/>
</dbReference>
<dbReference type="EMBL" id="JAUSSK010000004">
    <property type="protein sequence ID" value="MDQ0010679.1"/>
    <property type="molecule type" value="Genomic_DNA"/>
</dbReference>
<comment type="similarity">
    <text evidence="1">Belongs to the beta-lactamase family.</text>
</comment>
<proteinExistence type="inferred from homology"/>
<dbReference type="PANTHER" id="PTHR22935:SF95">
    <property type="entry name" value="BETA-LACTAMASE-LIKE 1-RELATED"/>
    <property type="match status" value="1"/>
</dbReference>
<dbReference type="SUPFAM" id="SSF56601">
    <property type="entry name" value="beta-lactamase/transpeptidase-like"/>
    <property type="match status" value="1"/>
</dbReference>
<feature type="domain" description="Beta-lactamase-related" evidence="2">
    <location>
        <begin position="64"/>
        <end position="383"/>
    </location>
</feature>
<comment type="caution">
    <text evidence="3">The sequence shown here is derived from an EMBL/GenBank/DDBJ whole genome shotgun (WGS) entry which is preliminary data.</text>
</comment>
<organism evidence="3 4">
    <name type="scientific">Luteibacter jiangsuensis</name>
    <dbReference type="NCBI Taxonomy" id="637577"/>
    <lineage>
        <taxon>Bacteria</taxon>
        <taxon>Pseudomonadati</taxon>
        <taxon>Pseudomonadota</taxon>
        <taxon>Gammaproteobacteria</taxon>
        <taxon>Lysobacterales</taxon>
        <taxon>Rhodanobacteraceae</taxon>
        <taxon>Luteibacter</taxon>
    </lineage>
</organism>
<dbReference type="InterPro" id="IPR012338">
    <property type="entry name" value="Beta-lactam/transpept-like"/>
</dbReference>
<gene>
    <name evidence="3" type="ORF">J2T07_002885</name>
</gene>
<dbReference type="Pfam" id="PF00144">
    <property type="entry name" value="Beta-lactamase"/>
    <property type="match status" value="1"/>
</dbReference>